<dbReference type="KEGG" id="aac:Aaci_2621"/>
<dbReference type="Gene3D" id="3.40.50.720">
    <property type="entry name" value="NAD(P)-binding Rossmann-like Domain"/>
    <property type="match status" value="1"/>
</dbReference>
<dbReference type="SUPFAM" id="SSF51735">
    <property type="entry name" value="NAD(P)-binding Rossmann-fold domains"/>
    <property type="match status" value="1"/>
</dbReference>
<gene>
    <name evidence="3" type="ordered locus">Aaci_2621</name>
</gene>
<dbReference type="InterPro" id="IPR051317">
    <property type="entry name" value="Gfo/Idh/MocA_oxidoreduct"/>
</dbReference>
<evidence type="ECO:0000313" key="3">
    <source>
        <dbReference type="EMBL" id="ACV59625.1"/>
    </source>
</evidence>
<dbReference type="SUPFAM" id="SSF55347">
    <property type="entry name" value="Glyceraldehyde-3-phosphate dehydrogenase-like, C-terminal domain"/>
    <property type="match status" value="1"/>
</dbReference>
<evidence type="ECO:0000259" key="1">
    <source>
        <dbReference type="Pfam" id="PF01408"/>
    </source>
</evidence>
<dbReference type="STRING" id="521098.Aaci_2621"/>
<organism evidence="3 4">
    <name type="scientific">Alicyclobacillus acidocaldarius subsp. acidocaldarius (strain ATCC 27009 / DSM 446 / BCRC 14685 / JCM 5260 / KCTC 1825 / NBRC 15652 / NCIMB 11725 / NRRL B-14509 / 104-IA)</name>
    <name type="common">Bacillus acidocaldarius</name>
    <dbReference type="NCBI Taxonomy" id="521098"/>
    <lineage>
        <taxon>Bacteria</taxon>
        <taxon>Bacillati</taxon>
        <taxon>Bacillota</taxon>
        <taxon>Bacilli</taxon>
        <taxon>Bacillales</taxon>
        <taxon>Alicyclobacillaceae</taxon>
        <taxon>Alicyclobacillus</taxon>
    </lineage>
</organism>
<dbReference type="EMBL" id="CP001727">
    <property type="protein sequence ID" value="ACV59625.1"/>
    <property type="molecule type" value="Genomic_DNA"/>
</dbReference>
<evidence type="ECO:0000259" key="2">
    <source>
        <dbReference type="Pfam" id="PF22725"/>
    </source>
</evidence>
<dbReference type="RefSeq" id="WP_012811862.1">
    <property type="nucleotide sequence ID" value="NC_013205.1"/>
</dbReference>
<accession>C8WTB1</accession>
<proteinExistence type="predicted"/>
<dbReference type="PANTHER" id="PTHR43708:SF8">
    <property type="entry name" value="OXIDOREDUCTASE"/>
    <property type="match status" value="1"/>
</dbReference>
<name>C8WTB1_ALIAD</name>
<dbReference type="eggNOG" id="COG0673">
    <property type="taxonomic scope" value="Bacteria"/>
</dbReference>
<dbReference type="Pfam" id="PF01408">
    <property type="entry name" value="GFO_IDH_MocA"/>
    <property type="match status" value="1"/>
</dbReference>
<sequence>MERRFRVAIVGCGQMANTWVDLLKREPDVHIEALADVDLDRARDMAARYGLEAAIFASVEALLDEARPNLVVDTAIPEARRAIVTAALERGCDVIAEKPFAPTRADAEAILDAVARSGRRYIVMQNRRYEPHLRAIRRAIEGGLIGRVEQIHADFFIGAHFGGFRERMEHPLLLDMAIHTFDQARFLLGGAKAETALCMAFNPASSWYDGCASAICAFEMEGGAVFSYRGSWSAEGFRTSWESTWRIVGSRGTIAWDGSAKPEAEVVVEGAEGFLRPYRRVLIDVEPMPEVGHAACLREMLAALRTGQPAETESSDNVESARMMYAAIESAAIRAAVHVADGSPVAPHP</sequence>
<reference evidence="4" key="1">
    <citation type="submission" date="2009-09" db="EMBL/GenBank/DDBJ databases">
        <title>The complete chromosome of Alicyclobacillus acidocaldarius subsp. acidocaldarius DSM 446.</title>
        <authorList>
            <consortium name="US DOE Joint Genome Institute (JGI-PGF)"/>
            <person name="Lucas S."/>
            <person name="Copeland A."/>
            <person name="Lapidus A."/>
            <person name="Glavina del Rio T."/>
            <person name="Dalin E."/>
            <person name="Tice H."/>
            <person name="Bruce D."/>
            <person name="Goodwin L."/>
            <person name="Pitluck S."/>
            <person name="Kyrpides N."/>
            <person name="Mavromatis K."/>
            <person name="Ivanova N."/>
            <person name="Ovchinnikova G."/>
            <person name="Chertkov O."/>
            <person name="Sims D."/>
            <person name="Brettin T."/>
            <person name="Detter J.C."/>
            <person name="Han C."/>
            <person name="Larimer F."/>
            <person name="Land M."/>
            <person name="Hauser L."/>
            <person name="Markowitz V."/>
            <person name="Cheng J.-F."/>
            <person name="Hugenholtz P."/>
            <person name="Woyke T."/>
            <person name="Wu D."/>
            <person name="Pukall R."/>
            <person name="Klenk H.-P."/>
            <person name="Eisen J.A."/>
        </authorList>
    </citation>
    <scope>NUCLEOTIDE SEQUENCE [LARGE SCALE GENOMIC DNA]</scope>
    <source>
        <strain evidence="4">ATCC 27009 / DSM 446 / BCRC 14685 / JCM 5260 / KCTC 1825 / NBRC 15652 / NCIMB 11725 / NRRL B-14509 / 104-IA</strain>
    </source>
</reference>
<feature type="domain" description="Gfo/Idh/MocA-like oxidoreductase N-terminal" evidence="1">
    <location>
        <begin position="5"/>
        <end position="123"/>
    </location>
</feature>
<keyword evidence="4" id="KW-1185">Reference proteome</keyword>
<protein>
    <submittedName>
        <fullName evidence="3">Oxidoreductase domain protein</fullName>
    </submittedName>
</protein>
<evidence type="ECO:0000313" key="4">
    <source>
        <dbReference type="Proteomes" id="UP000001917"/>
    </source>
</evidence>
<feature type="domain" description="GFO/IDH/MocA-like oxidoreductase" evidence="2">
    <location>
        <begin position="134"/>
        <end position="254"/>
    </location>
</feature>
<dbReference type="Proteomes" id="UP000001917">
    <property type="component" value="Chromosome"/>
</dbReference>
<dbReference type="InterPro" id="IPR036291">
    <property type="entry name" value="NAD(P)-bd_dom_sf"/>
</dbReference>
<dbReference type="PANTHER" id="PTHR43708">
    <property type="entry name" value="CONSERVED EXPRESSED OXIDOREDUCTASE (EUROFUNG)"/>
    <property type="match status" value="1"/>
</dbReference>
<dbReference type="AlphaFoldDB" id="C8WTB1"/>
<dbReference type="HOGENOM" id="CLU_023194_2_1_9"/>
<dbReference type="Pfam" id="PF22725">
    <property type="entry name" value="GFO_IDH_MocA_C3"/>
    <property type="match status" value="1"/>
</dbReference>
<dbReference type="InterPro" id="IPR000683">
    <property type="entry name" value="Gfo/Idh/MocA-like_OxRdtase_N"/>
</dbReference>
<reference evidence="3 4" key="2">
    <citation type="journal article" date="2010" name="Stand. Genomic Sci.">
        <title>Complete genome sequence of Alicyclobacillus acidocaldarius type strain (104-IA).</title>
        <authorList>
            <person name="Mavromatis K."/>
            <person name="Sikorski J."/>
            <person name="Lapidus A."/>
            <person name="Glavina Del Rio T."/>
            <person name="Copeland A."/>
            <person name="Tice H."/>
            <person name="Cheng J.F."/>
            <person name="Lucas S."/>
            <person name="Chen F."/>
            <person name="Nolan M."/>
            <person name="Bruce D."/>
            <person name="Goodwin L."/>
            <person name="Pitluck S."/>
            <person name="Ivanova N."/>
            <person name="Ovchinnikova G."/>
            <person name="Pati A."/>
            <person name="Chen A."/>
            <person name="Palaniappan K."/>
            <person name="Land M."/>
            <person name="Hauser L."/>
            <person name="Chang Y.J."/>
            <person name="Jeffries C.D."/>
            <person name="Chain P."/>
            <person name="Meincke L."/>
            <person name="Sims D."/>
            <person name="Chertkov O."/>
            <person name="Han C."/>
            <person name="Brettin T."/>
            <person name="Detter J.C."/>
            <person name="Wahrenburg C."/>
            <person name="Rohde M."/>
            <person name="Pukall R."/>
            <person name="Goker M."/>
            <person name="Bristow J."/>
            <person name="Eisen J.A."/>
            <person name="Markowitz V."/>
            <person name="Hugenholtz P."/>
            <person name="Klenk H.P."/>
            <person name="Kyrpides N.C."/>
        </authorList>
    </citation>
    <scope>NUCLEOTIDE SEQUENCE [LARGE SCALE GENOMIC DNA]</scope>
    <source>
        <strain evidence="4">ATCC 27009 / DSM 446 / BCRC 14685 / JCM 5260 / KCTC 1825 / NBRC 15652 / NCIMB 11725 / NRRL B-14509 / 104-IA</strain>
    </source>
</reference>
<dbReference type="Gene3D" id="3.30.360.10">
    <property type="entry name" value="Dihydrodipicolinate Reductase, domain 2"/>
    <property type="match status" value="1"/>
</dbReference>
<dbReference type="GO" id="GO:0000166">
    <property type="term" value="F:nucleotide binding"/>
    <property type="evidence" value="ECO:0007669"/>
    <property type="project" value="InterPro"/>
</dbReference>
<dbReference type="InterPro" id="IPR055170">
    <property type="entry name" value="GFO_IDH_MocA-like_dom"/>
</dbReference>